<dbReference type="PANTHER" id="PTHR30290:SF9">
    <property type="entry name" value="OLIGOPEPTIDE-BINDING PROTEIN APPA"/>
    <property type="match status" value="1"/>
</dbReference>
<name>A0ABW8TKK1_9CLOT</name>
<evidence type="ECO:0000259" key="4">
    <source>
        <dbReference type="Pfam" id="PF00496"/>
    </source>
</evidence>
<dbReference type="InterPro" id="IPR039424">
    <property type="entry name" value="SBP_5"/>
</dbReference>
<dbReference type="SUPFAM" id="SSF53850">
    <property type="entry name" value="Periplasmic binding protein-like II"/>
    <property type="match status" value="1"/>
</dbReference>
<evidence type="ECO:0000313" key="5">
    <source>
        <dbReference type="EMBL" id="MFL0253062.1"/>
    </source>
</evidence>
<organism evidence="5 6">
    <name type="scientific">Clostridium neuense</name>
    <dbReference type="NCBI Taxonomy" id="1728934"/>
    <lineage>
        <taxon>Bacteria</taxon>
        <taxon>Bacillati</taxon>
        <taxon>Bacillota</taxon>
        <taxon>Clostridia</taxon>
        <taxon>Eubacteriales</taxon>
        <taxon>Clostridiaceae</taxon>
        <taxon>Clostridium</taxon>
    </lineage>
</organism>
<dbReference type="CDD" id="cd08504">
    <property type="entry name" value="PBP2_OppA"/>
    <property type="match status" value="1"/>
</dbReference>
<protein>
    <submittedName>
        <fullName evidence="5">Peptide ABC transporter substrate-binding protein</fullName>
    </submittedName>
</protein>
<comment type="caution">
    <text evidence="5">The sequence shown here is derived from an EMBL/GenBank/DDBJ whole genome shotgun (WGS) entry which is preliminary data.</text>
</comment>
<dbReference type="RefSeq" id="WP_406789725.1">
    <property type="nucleotide sequence ID" value="NZ_JBJIAA010000024.1"/>
</dbReference>
<dbReference type="Proteomes" id="UP001623592">
    <property type="component" value="Unassembled WGS sequence"/>
</dbReference>
<keyword evidence="3" id="KW-0732">Signal</keyword>
<dbReference type="PIRSF" id="PIRSF002741">
    <property type="entry name" value="MppA"/>
    <property type="match status" value="1"/>
</dbReference>
<evidence type="ECO:0000256" key="3">
    <source>
        <dbReference type="ARBA" id="ARBA00022729"/>
    </source>
</evidence>
<dbReference type="InterPro" id="IPR030678">
    <property type="entry name" value="Peptide/Ni-bd"/>
</dbReference>
<dbReference type="Gene3D" id="3.40.190.10">
    <property type="entry name" value="Periplasmic binding protein-like II"/>
    <property type="match status" value="1"/>
</dbReference>
<reference evidence="5 6" key="1">
    <citation type="submission" date="2024-11" db="EMBL/GenBank/DDBJ databases">
        <authorList>
            <person name="Heng Y.C."/>
            <person name="Lim A.C.H."/>
            <person name="Lee J.K.Y."/>
            <person name="Kittelmann S."/>
        </authorList>
    </citation>
    <scope>NUCLEOTIDE SEQUENCE [LARGE SCALE GENOMIC DNA]</scope>
    <source>
        <strain evidence="5 6">WILCCON 0114</strain>
    </source>
</reference>
<dbReference type="Gene3D" id="3.90.76.10">
    <property type="entry name" value="Dipeptide-binding Protein, Domain 1"/>
    <property type="match status" value="1"/>
</dbReference>
<feature type="domain" description="Solute-binding protein family 5" evidence="4">
    <location>
        <begin position="79"/>
        <end position="455"/>
    </location>
</feature>
<gene>
    <name evidence="5" type="ORF">ACJDT4_21885</name>
</gene>
<keyword evidence="2" id="KW-0813">Transport</keyword>
<evidence type="ECO:0000313" key="6">
    <source>
        <dbReference type="Proteomes" id="UP001623592"/>
    </source>
</evidence>
<proteinExistence type="inferred from homology"/>
<accession>A0ABW8TKK1</accession>
<dbReference type="Gene3D" id="3.10.105.10">
    <property type="entry name" value="Dipeptide-binding Protein, Domain 3"/>
    <property type="match status" value="1"/>
</dbReference>
<dbReference type="PANTHER" id="PTHR30290">
    <property type="entry name" value="PERIPLASMIC BINDING COMPONENT OF ABC TRANSPORTER"/>
    <property type="match status" value="1"/>
</dbReference>
<evidence type="ECO:0000256" key="2">
    <source>
        <dbReference type="ARBA" id="ARBA00022448"/>
    </source>
</evidence>
<dbReference type="Pfam" id="PF00496">
    <property type="entry name" value="SBP_bac_5"/>
    <property type="match status" value="1"/>
</dbReference>
<evidence type="ECO:0000256" key="1">
    <source>
        <dbReference type="ARBA" id="ARBA00005695"/>
    </source>
</evidence>
<sequence length="532" mass="61442">MNKLYKVIINTIIICLMFTGCVEKKTKEFQTSVKNNSITYAIGTVPESLTASQDRNVKTNEFLKALFSGLVYEDDKTMEIKPGLAERWEVSKDKMQYTFHIRDNAMWSDGQKITAQDFYVFFKEMLSPQTNNVNVYDLRYIYGEEAYNSGKTSFDKVAINAIDDNTLIIRLNSPCDYFLSILSEPQFFLREINRNTDKWQENYLKIKYSGPFRITYVSQGLITLKKNSNYFMKDSVKSNELKLKFYNDGENASAYSVTDFDSNSIDIFSNPPTTEINRLKQSNHVKNFSTLSIYALSFNMNKVSDINFRKAINLLTSRNKLVQNMPKETISPIYNFVPSSIRQNYIGANMFKDAVPLEGFEDLKKSGYDSDNKILLVYEEGTFNRKICENYIDSINKNIQTVDKNKKINFELKGYNKSNLCKILKNGDYDMFLGEYNISFNNPMSFLEMFSSKSPFNLNKYSSVVYDNLIYSMINSNNANKSSEYYYKAIKQLVDDLPVIPMCIKNNIVCMSPIISELNQNPYGEIIISSIK</sequence>
<dbReference type="PROSITE" id="PS51257">
    <property type="entry name" value="PROKAR_LIPOPROTEIN"/>
    <property type="match status" value="1"/>
</dbReference>
<comment type="similarity">
    <text evidence="1">Belongs to the bacterial solute-binding protein 5 family.</text>
</comment>
<dbReference type="EMBL" id="JBJIAA010000024">
    <property type="protein sequence ID" value="MFL0253062.1"/>
    <property type="molecule type" value="Genomic_DNA"/>
</dbReference>
<keyword evidence="6" id="KW-1185">Reference proteome</keyword>
<dbReference type="InterPro" id="IPR000914">
    <property type="entry name" value="SBP_5_dom"/>
</dbReference>